<evidence type="ECO:0000313" key="2">
    <source>
        <dbReference type="EMBL" id="UZT29067.1"/>
    </source>
</evidence>
<reference evidence="2" key="1">
    <citation type="submission" date="2022-11" db="EMBL/GenBank/DDBJ databases">
        <title>Genomics discovery of giant fungal viruses from subsurface oceanic crustal fluids.</title>
        <authorList>
            <person name="Bhattacharjee A.S."/>
            <person name="Schulz F."/>
            <person name="Woyke T."/>
            <person name="Orcutt B.N."/>
            <person name="Matinez Martinez J."/>
        </authorList>
    </citation>
    <scope>NUCLEOTIDE SEQUENCE</scope>
    <source>
        <strain evidence="1">VSAG1.JdFR</strain>
        <strain evidence="2">VSAG8.JdFR</strain>
    </source>
</reference>
<name>A0A9E8G6I4_9VIRU</name>
<proteinExistence type="predicted"/>
<dbReference type="EMBL" id="OP765507">
    <property type="protein sequence ID" value="UZT28791.1"/>
    <property type="molecule type" value="Genomic_DNA"/>
</dbReference>
<protein>
    <submittedName>
        <fullName evidence="2">NADH-quinone oxidoreductase subunit I</fullName>
    </submittedName>
</protein>
<dbReference type="EMBL" id="OP765584">
    <property type="protein sequence ID" value="UZT29067.1"/>
    <property type="molecule type" value="Genomic_DNA"/>
</dbReference>
<evidence type="ECO:0000313" key="1">
    <source>
        <dbReference type="EMBL" id="UZT28791.1"/>
    </source>
</evidence>
<sequence>MYIDCTNTITIEKIIRLININNIFPNKQLSFNEKIYLPLVFKPIEKSFEIIGELSPSKSKAYKKRAKINNKILSYRRKKFTIFTNYLSKAIKI</sequence>
<organism evidence="2">
    <name type="scientific">Nucleocytoviricota sp</name>
    <dbReference type="NCBI Taxonomy" id="2809609"/>
    <lineage>
        <taxon>Viruses</taxon>
        <taxon>Varidnaviria</taxon>
        <taxon>Bamfordvirae</taxon>
        <taxon>Nucleocytoviricota</taxon>
    </lineage>
</organism>
<accession>A0A9E8G6I4</accession>